<keyword evidence="1" id="KW-0175">Coiled coil</keyword>
<dbReference type="Pfam" id="PF01593">
    <property type="entry name" value="Amino_oxidase"/>
    <property type="match status" value="1"/>
</dbReference>
<comment type="caution">
    <text evidence="3">The sequence shown here is derived from an EMBL/GenBank/DDBJ whole genome shotgun (WGS) entry which is preliminary data.</text>
</comment>
<dbReference type="AlphaFoldDB" id="A0A0F9ALT5"/>
<dbReference type="InterPro" id="IPR036188">
    <property type="entry name" value="FAD/NAD-bd_sf"/>
</dbReference>
<feature type="coiled-coil region" evidence="1">
    <location>
        <begin position="167"/>
        <end position="234"/>
    </location>
</feature>
<feature type="non-terminal residue" evidence="3">
    <location>
        <position position="1"/>
    </location>
</feature>
<reference evidence="3" key="1">
    <citation type="journal article" date="2015" name="Nature">
        <title>Complex archaea that bridge the gap between prokaryotes and eukaryotes.</title>
        <authorList>
            <person name="Spang A."/>
            <person name="Saw J.H."/>
            <person name="Jorgensen S.L."/>
            <person name="Zaremba-Niedzwiedzka K."/>
            <person name="Martijn J."/>
            <person name="Lind A.E."/>
            <person name="van Eijk R."/>
            <person name="Schleper C."/>
            <person name="Guy L."/>
            <person name="Ettema T.J."/>
        </authorList>
    </citation>
    <scope>NUCLEOTIDE SEQUENCE</scope>
</reference>
<feature type="non-terminal residue" evidence="3">
    <location>
        <position position="387"/>
    </location>
</feature>
<dbReference type="InterPro" id="IPR002937">
    <property type="entry name" value="Amino_oxidase"/>
</dbReference>
<dbReference type="EMBL" id="LAZR01056908">
    <property type="protein sequence ID" value="KKK73166.1"/>
    <property type="molecule type" value="Genomic_DNA"/>
</dbReference>
<name>A0A0F9ALT5_9ZZZZ</name>
<sequence>LTAIKKKISLTEDEIKIIQRQIATTEKQLEAEDPKKRIKNLTLLLNKITKNNKQLVDSEIKTKDAITNIQLLITKLKTKEADKQADLKFAALNRGRISEEEFAQFLINNDKITIEKRKQLEEDFAEFKKGKQKELKDLAIAAAFEIANAVAAAVSTVQRRQIDKELSENLEKNQIILEQELDAADAKFKAVQAIRNEFDAEIDALDMEQAEIRKANLETEIEEAKLAKDDELAAEKQRELDRIILNEKRAARQKEIDADYVISTIPLTLLVKMLKPKPPADILDSADKLDYRSLVVLGMATEKQNILGCSYMYLLDRPFNRISEMNEFSPQTSPPGENIIVVEIPCLRDSAAWTASKEELFDMCIGSLAEDGFLGPGDVKRLFLAKA</sequence>
<proteinExistence type="predicted"/>
<evidence type="ECO:0000256" key="1">
    <source>
        <dbReference type="SAM" id="Coils"/>
    </source>
</evidence>
<evidence type="ECO:0000259" key="2">
    <source>
        <dbReference type="Pfam" id="PF01593"/>
    </source>
</evidence>
<organism evidence="3">
    <name type="scientific">marine sediment metagenome</name>
    <dbReference type="NCBI Taxonomy" id="412755"/>
    <lineage>
        <taxon>unclassified sequences</taxon>
        <taxon>metagenomes</taxon>
        <taxon>ecological metagenomes</taxon>
    </lineage>
</organism>
<feature type="coiled-coil region" evidence="1">
    <location>
        <begin position="1"/>
        <end position="28"/>
    </location>
</feature>
<dbReference type="Gene3D" id="3.50.50.60">
    <property type="entry name" value="FAD/NAD(P)-binding domain"/>
    <property type="match status" value="1"/>
</dbReference>
<protein>
    <recommendedName>
        <fullName evidence="2">Amine oxidase domain-containing protein</fullName>
    </recommendedName>
</protein>
<feature type="domain" description="Amine oxidase" evidence="2">
    <location>
        <begin position="253"/>
        <end position="368"/>
    </location>
</feature>
<gene>
    <name evidence="3" type="ORF">LCGC14_2896560</name>
</gene>
<accession>A0A0F9ALT5</accession>
<dbReference type="GO" id="GO:0016491">
    <property type="term" value="F:oxidoreductase activity"/>
    <property type="evidence" value="ECO:0007669"/>
    <property type="project" value="InterPro"/>
</dbReference>
<evidence type="ECO:0000313" key="3">
    <source>
        <dbReference type="EMBL" id="KKK73166.1"/>
    </source>
</evidence>